<dbReference type="Gene3D" id="2.60.120.260">
    <property type="entry name" value="Galactose-binding domain-like"/>
    <property type="match status" value="1"/>
</dbReference>
<organism evidence="2 3">
    <name type="scientific">Hyunsoonleella pacifica</name>
    <dbReference type="NCBI Taxonomy" id="1080224"/>
    <lineage>
        <taxon>Bacteria</taxon>
        <taxon>Pseudomonadati</taxon>
        <taxon>Bacteroidota</taxon>
        <taxon>Flavobacteriia</taxon>
        <taxon>Flavobacteriales</taxon>
        <taxon>Flavobacteriaceae</taxon>
    </lineage>
</organism>
<evidence type="ECO:0000259" key="1">
    <source>
        <dbReference type="Pfam" id="PF17996"/>
    </source>
</evidence>
<dbReference type="Proteomes" id="UP000292372">
    <property type="component" value="Unassembled WGS sequence"/>
</dbReference>
<dbReference type="GO" id="GO:0052689">
    <property type="term" value="F:carboxylic ester hydrolase activity"/>
    <property type="evidence" value="ECO:0007669"/>
    <property type="project" value="InterPro"/>
</dbReference>
<dbReference type="InterPro" id="IPR052762">
    <property type="entry name" value="PCW_deacetylase/CE"/>
</dbReference>
<proteinExistence type="predicted"/>
<dbReference type="InterPro" id="IPR037461">
    <property type="entry name" value="CtCE2-like_dom"/>
</dbReference>
<feature type="domain" description="Carbohydrate esterase 2 N-terminal" evidence="1">
    <location>
        <begin position="36"/>
        <end position="136"/>
    </location>
</feature>
<sequence>MKYMIGLLFVITLGCKSKHKEGNSIIANYNHPNLSYEGRIDSLSSESTKLYWPGSSVTINFEGSSIAALLKDDTGNSYYNVILDRDSIYILRPDKIKTYYTLAKNLKEGKHSIEIFKRTEPHYGTTSFFNFKIKGKHAKILPKSPPKKRKIEFYGNSITVGYAVEDLTGKDSPDSTYTNNYLSYAAITARHFNAEYHAICKSGIGIMVSWHNIIMPEMYDRLDPFNPNSKWDFSLYQPDVVVINLFQNDSWLVEMPENENFKIRFNDKRPNASEIIEAYRVFVNKIRGHYPESHIICMLGNMDVTREASLWPEYITSAVKKLNDSKIHTYFAPYKKTGRHPSVNEQKVLANGLISFIETHINW</sequence>
<reference evidence="2 3" key="1">
    <citation type="journal article" date="2015" name="Int. J. Syst. Evol. Microbiol.">
        <title>Hyunsoonleella pacifica sp. nov., isolated from seawater of South Pacific Gyre.</title>
        <authorList>
            <person name="Gao X."/>
            <person name="Zhang Z."/>
            <person name="Dai X."/>
            <person name="Zhang X.H."/>
        </authorList>
    </citation>
    <scope>NUCLEOTIDE SEQUENCE [LARGE SCALE GENOMIC DNA]</scope>
    <source>
        <strain evidence="2 3">SW033</strain>
    </source>
</reference>
<dbReference type="Pfam" id="PF17996">
    <property type="entry name" value="CE2_N"/>
    <property type="match status" value="1"/>
</dbReference>
<dbReference type="InterPro" id="IPR036514">
    <property type="entry name" value="SGNH_hydro_sf"/>
</dbReference>
<dbReference type="PANTHER" id="PTHR37834:SF2">
    <property type="entry name" value="ESTERASE, SGNH HYDROLASE-TYPE"/>
    <property type="match status" value="1"/>
</dbReference>
<dbReference type="InterPro" id="IPR040794">
    <property type="entry name" value="CE2_N"/>
</dbReference>
<dbReference type="AlphaFoldDB" id="A0A4Q9FJ51"/>
<protein>
    <submittedName>
        <fullName evidence="2">Electron transporter RnfD</fullName>
    </submittedName>
</protein>
<keyword evidence="3" id="KW-1185">Reference proteome</keyword>
<comment type="caution">
    <text evidence="2">The sequence shown here is derived from an EMBL/GenBank/DDBJ whole genome shotgun (WGS) entry which is preliminary data.</text>
</comment>
<dbReference type="PROSITE" id="PS51257">
    <property type="entry name" value="PROKAR_LIPOPROTEIN"/>
    <property type="match status" value="1"/>
</dbReference>
<name>A0A4Q9FJ51_9FLAO</name>
<gene>
    <name evidence="2" type="ORF">EYD46_14605</name>
</gene>
<dbReference type="RefSeq" id="WP_130937914.1">
    <property type="nucleotide sequence ID" value="NZ_BMEE01000005.1"/>
</dbReference>
<dbReference type="CDD" id="cd01831">
    <property type="entry name" value="Endoglucanase_E_like"/>
    <property type="match status" value="1"/>
</dbReference>
<accession>A0A4Q9FJ51</accession>
<dbReference type="PANTHER" id="PTHR37834">
    <property type="entry name" value="GDSL-LIKE LIPASE/ACYLHYDROLASE DOMAIN PROTEIN (AFU_ORTHOLOGUE AFUA_2G00620)"/>
    <property type="match status" value="1"/>
</dbReference>
<evidence type="ECO:0000313" key="2">
    <source>
        <dbReference type="EMBL" id="TBN13727.1"/>
    </source>
</evidence>
<dbReference type="SUPFAM" id="SSF52266">
    <property type="entry name" value="SGNH hydrolase"/>
    <property type="match status" value="1"/>
</dbReference>
<dbReference type="Gene3D" id="3.40.50.1110">
    <property type="entry name" value="SGNH hydrolase"/>
    <property type="match status" value="1"/>
</dbReference>
<dbReference type="EMBL" id="SIRS01000006">
    <property type="protein sequence ID" value="TBN13727.1"/>
    <property type="molecule type" value="Genomic_DNA"/>
</dbReference>
<evidence type="ECO:0000313" key="3">
    <source>
        <dbReference type="Proteomes" id="UP000292372"/>
    </source>
</evidence>
<dbReference type="OrthoDB" id="9801375at2"/>